<dbReference type="AlphaFoldDB" id="A0AAU7E0G4"/>
<feature type="region of interest" description="Disordered" evidence="1">
    <location>
        <begin position="703"/>
        <end position="807"/>
    </location>
</feature>
<proteinExistence type="predicted"/>
<keyword evidence="3" id="KW-0732">Signal</keyword>
<feature type="chain" id="PRO_5043683438" evidence="3">
    <location>
        <begin position="26"/>
        <end position="1073"/>
    </location>
</feature>
<feature type="compositionally biased region" description="Basic and acidic residues" evidence="1">
    <location>
        <begin position="771"/>
        <end position="800"/>
    </location>
</feature>
<keyword evidence="2" id="KW-0472">Membrane</keyword>
<feature type="compositionally biased region" description="Low complexity" evidence="1">
    <location>
        <begin position="757"/>
        <end position="770"/>
    </location>
</feature>
<feature type="transmembrane region" description="Helical" evidence="2">
    <location>
        <begin position="152"/>
        <end position="172"/>
    </location>
</feature>
<feature type="compositionally biased region" description="Low complexity" evidence="1">
    <location>
        <begin position="984"/>
        <end position="1000"/>
    </location>
</feature>
<feature type="transmembrane region" description="Helical" evidence="2">
    <location>
        <begin position="542"/>
        <end position="563"/>
    </location>
</feature>
<dbReference type="EMBL" id="CP146203">
    <property type="protein sequence ID" value="XBH22983.1"/>
    <property type="molecule type" value="Genomic_DNA"/>
</dbReference>
<feature type="compositionally biased region" description="Low complexity" evidence="1">
    <location>
        <begin position="1018"/>
        <end position="1040"/>
    </location>
</feature>
<feature type="signal peptide" evidence="3">
    <location>
        <begin position="1"/>
        <end position="25"/>
    </location>
</feature>
<accession>A0AAU7E0G4</accession>
<feature type="transmembrane region" description="Helical" evidence="2">
    <location>
        <begin position="184"/>
        <end position="202"/>
    </location>
</feature>
<feature type="transmembrane region" description="Helical" evidence="2">
    <location>
        <begin position="491"/>
        <end position="522"/>
    </location>
</feature>
<keyword evidence="2" id="KW-0812">Transmembrane</keyword>
<keyword evidence="2" id="KW-1133">Transmembrane helix</keyword>
<organism evidence="4">
    <name type="scientific">Jonesiaceae bacterium BS-20</name>
    <dbReference type="NCBI Taxonomy" id="3120821"/>
    <lineage>
        <taxon>Bacteria</taxon>
        <taxon>Bacillati</taxon>
        <taxon>Actinomycetota</taxon>
        <taxon>Actinomycetes</taxon>
        <taxon>Micrococcales</taxon>
        <taxon>Jonesiaceae</taxon>
    </lineage>
</organism>
<gene>
    <name evidence="4" type="ORF">V5R04_07170</name>
</gene>
<name>A0AAU7E0G4_9MICO</name>
<evidence type="ECO:0000256" key="2">
    <source>
        <dbReference type="SAM" id="Phobius"/>
    </source>
</evidence>
<evidence type="ECO:0000313" key="4">
    <source>
        <dbReference type="EMBL" id="XBH22983.1"/>
    </source>
</evidence>
<evidence type="ECO:0000256" key="3">
    <source>
        <dbReference type="SAM" id="SignalP"/>
    </source>
</evidence>
<feature type="transmembrane region" description="Helical" evidence="2">
    <location>
        <begin position="877"/>
        <end position="901"/>
    </location>
</feature>
<reference evidence="4" key="1">
    <citation type="submission" date="2024-02" db="EMBL/GenBank/DDBJ databases">
        <title>Tomenella chthoni gen. nov. sp. nov., a member of the family Jonesiaceae isolated from bat guano.</title>
        <authorList>
            <person name="Miller S.L."/>
            <person name="King J."/>
            <person name="Sankaranarayanan K."/>
            <person name="Lawson P.A."/>
        </authorList>
    </citation>
    <scope>NUCLEOTIDE SEQUENCE</scope>
    <source>
        <strain evidence="4">BS-20</strain>
    </source>
</reference>
<evidence type="ECO:0000256" key="1">
    <source>
        <dbReference type="SAM" id="MobiDB-lite"/>
    </source>
</evidence>
<protein>
    <submittedName>
        <fullName evidence="4">Uncharacterized protein</fullName>
    </submittedName>
</protein>
<sequence length="1073" mass="110173">MTRRILLGLLLAIFAPLVVIAPASAAPAQVVMAQPVTLLAMEPLRCSLGELSDIDRYYLGCKGAKPPVGEKNLLPAQRWRSGTDKLHFRTGDGIISDLATRIQRDMTTPMYLGLGNLAFSVATSITEAAIQFDLTKYFGVTIDKAVAKVSGAIFKSGIVSILAVAGVLALLFRAIRGRGMDWKYITRMVVTAGLVAAMMVGAGKSTGTTAGTYEPGLMSPGWLAQTVNTTVSALASAPAVALTIDTKSFTNDGTKQDSQALSCDAYTKILSQRYVDSAGGHTAMARSLESSVPLILSSMWEQTGLRAWIDAQYGTNNPYGDYMYCRLLEERAGISPAVQSGTAAAAARHVGGKLPEPNLQSAAWGTGDEMEPRDRSQVAWAACRVDAKGNWTVAGDWLKVDRAGIFGTGRGPITPDDCASWWNDSYYTKDGLKGIATSSKSNIDFSGKASDTVSDTLNAPEARDFLLSLHGGGSDAGGAIIMMGAYLFSSVMVLLVFGLLGLAIFLGKLLLGVLTFSFMFVALKDLLPGTGDSSALGKAAKIYIGTAFGVFGMVLVFSIIALFSGIMQQAFVFSFGAGTITAMLGTGISPLLSVYALHWIFKKVLKVPSPLSLGGAKAWGQAIGSGNVGNAVSGSGLGSRIGRQASFAATAATHRAVRGAARGSAGRTAARAGATVGPSTAATALVSAGIGAAAGTTAAAARQGTVGPASTGAGPTADKPARDDEGRSVGTPEGESPAVDTPEVTQGATDATEPVQTAADTTSAGETTTTPRERREAKAAEQAAAKKERAEAREKRKQTAEDAGVSTGEARVGEVIGAAAVLEAKVRANAKAKREEAVDRRGYGGGLAGDAREALSERMHQIKENFKAKPAKAAKKAVGLGLLTVATGGLAAPVIGAVIGAKEIGRARQARQGAVVHHRLRKAQAESVQKTAGEAKPDAKPTAAPDSPVAKPEGNPLGTPGRPTDAKPTKPVGEPSKRTGSTNQAGPAKPAPQPAGKKPASTGTGPTKPAPQRGGKKGTTTGTSPAKPAPQPAGKKGTAPVAGPGKSDSQPADKQGDVGKPTAPVKEPKKVDW</sequence>
<feature type="transmembrane region" description="Helical" evidence="2">
    <location>
        <begin position="570"/>
        <end position="601"/>
    </location>
</feature>
<feature type="region of interest" description="Disordered" evidence="1">
    <location>
        <begin position="915"/>
        <end position="1073"/>
    </location>
</feature>